<dbReference type="Proteomes" id="UP000715651">
    <property type="component" value="Unassembled WGS sequence"/>
</dbReference>
<organism evidence="3 4">
    <name type="scientific">Aeriscardovia aeriphila</name>
    <dbReference type="NCBI Taxonomy" id="218139"/>
    <lineage>
        <taxon>Bacteria</taxon>
        <taxon>Bacillati</taxon>
        <taxon>Actinomycetota</taxon>
        <taxon>Actinomycetes</taxon>
        <taxon>Bifidobacteriales</taxon>
        <taxon>Bifidobacteriaceae</taxon>
        <taxon>Aeriscardovia</taxon>
    </lineage>
</organism>
<dbReference type="InterPro" id="IPR022742">
    <property type="entry name" value="Hydrolase_4"/>
</dbReference>
<keyword evidence="3" id="KW-0378">Hydrolase</keyword>
<dbReference type="Pfam" id="PF12146">
    <property type="entry name" value="Hydrolase_4"/>
    <property type="match status" value="1"/>
</dbReference>
<evidence type="ECO:0000313" key="4">
    <source>
        <dbReference type="Proteomes" id="UP000715651"/>
    </source>
</evidence>
<feature type="region of interest" description="Disordered" evidence="1">
    <location>
        <begin position="260"/>
        <end position="288"/>
    </location>
</feature>
<feature type="domain" description="Serine aminopeptidase S33" evidence="2">
    <location>
        <begin position="117"/>
        <end position="380"/>
    </location>
</feature>
<dbReference type="Gene3D" id="3.40.50.1820">
    <property type="entry name" value="alpha/beta hydrolase"/>
    <property type="match status" value="1"/>
</dbReference>
<evidence type="ECO:0000256" key="1">
    <source>
        <dbReference type="SAM" id="MobiDB-lite"/>
    </source>
</evidence>
<reference evidence="3" key="2">
    <citation type="submission" date="2021-09" db="EMBL/GenBank/DDBJ databases">
        <authorList>
            <person name="Gilroy R."/>
        </authorList>
    </citation>
    <scope>NUCLEOTIDE SEQUENCE</scope>
    <source>
        <strain evidence="3">578</strain>
    </source>
</reference>
<sequence>MGSTEIPQIIPLTEAQVPDRLPLIRSLMADIAHHDWTRVTPVVQPGLEQGDEPDNHVLLDHAPLKDELPSTTSIHTVTYLAEDFQTLTQRAAGEGDEADQIRQALGDQKVWHGPAWATLAISPGFTSCADKYPEFAWYMLSAGIDVIVVEHRGHGYSLRETENLTSVHMKDWHNYISDFAQSCLHAYEMHHLRAPLCVWGHSMGGAIATGVVEEYPHLFSAAVFSSPMYLPRIGVPTSFTHWLARRYVAAGKAEEPALGKREFDSAMAQEEENVREGKDRGSRSAARQHNFREVRKLKVAEHTLNATWGWVDQALSMDAEITSEQNLAKISIPVLLMTAGKDFYVDIDAQKKVAQKAHQLGLRLTAFFFPGARHELFYDIDPIVERYMNLVVQFYWQATHPAEAK</sequence>
<evidence type="ECO:0000259" key="2">
    <source>
        <dbReference type="Pfam" id="PF12146"/>
    </source>
</evidence>
<evidence type="ECO:0000313" key="3">
    <source>
        <dbReference type="EMBL" id="HJF17719.1"/>
    </source>
</evidence>
<comment type="caution">
    <text evidence="3">The sequence shown here is derived from an EMBL/GenBank/DDBJ whole genome shotgun (WGS) entry which is preliminary data.</text>
</comment>
<dbReference type="InterPro" id="IPR029058">
    <property type="entry name" value="AB_hydrolase_fold"/>
</dbReference>
<dbReference type="EMBL" id="DYWK01000002">
    <property type="protein sequence ID" value="HJF17719.1"/>
    <property type="molecule type" value="Genomic_DNA"/>
</dbReference>
<name>A0A921FTI2_9BIFI</name>
<reference evidence="3" key="1">
    <citation type="journal article" date="2021" name="PeerJ">
        <title>Extensive microbial diversity within the chicken gut microbiome revealed by metagenomics and culture.</title>
        <authorList>
            <person name="Gilroy R."/>
            <person name="Ravi A."/>
            <person name="Getino M."/>
            <person name="Pursley I."/>
            <person name="Horton D.L."/>
            <person name="Alikhan N.F."/>
            <person name="Baker D."/>
            <person name="Gharbi K."/>
            <person name="Hall N."/>
            <person name="Watson M."/>
            <person name="Adriaenssens E.M."/>
            <person name="Foster-Nyarko E."/>
            <person name="Jarju S."/>
            <person name="Secka A."/>
            <person name="Antonio M."/>
            <person name="Oren A."/>
            <person name="Chaudhuri R.R."/>
            <person name="La Ragione R."/>
            <person name="Hildebrand F."/>
            <person name="Pallen M.J."/>
        </authorList>
    </citation>
    <scope>NUCLEOTIDE SEQUENCE</scope>
    <source>
        <strain evidence="3">578</strain>
    </source>
</reference>
<protein>
    <submittedName>
        <fullName evidence="3">Alpha/beta hydrolase</fullName>
    </submittedName>
</protein>
<dbReference type="GO" id="GO:0016787">
    <property type="term" value="F:hydrolase activity"/>
    <property type="evidence" value="ECO:0007669"/>
    <property type="project" value="UniProtKB-KW"/>
</dbReference>
<proteinExistence type="predicted"/>
<dbReference type="InterPro" id="IPR051044">
    <property type="entry name" value="MAG_DAG_Lipase"/>
</dbReference>
<dbReference type="AlphaFoldDB" id="A0A921FTI2"/>
<dbReference type="PANTHER" id="PTHR11614">
    <property type="entry name" value="PHOSPHOLIPASE-RELATED"/>
    <property type="match status" value="1"/>
</dbReference>
<feature type="compositionally biased region" description="Basic and acidic residues" evidence="1">
    <location>
        <begin position="272"/>
        <end position="282"/>
    </location>
</feature>
<gene>
    <name evidence="3" type="ORF">K8U78_00865</name>
</gene>
<accession>A0A921FTI2</accession>
<dbReference type="SUPFAM" id="SSF53474">
    <property type="entry name" value="alpha/beta-Hydrolases"/>
    <property type="match status" value="1"/>
</dbReference>